<evidence type="ECO:0000313" key="2">
    <source>
        <dbReference type="Proteomes" id="UP000078292"/>
    </source>
</evidence>
<proteinExistence type="predicted"/>
<sequence>MITAEENAALDLAAAVKHDLVEFGLSDKLARHLRKCLRSVAGQYTSPDQLGVAAMEQLLFEYEFDDGTTVIDRFLQESSLNDSKREMIQGFAAGVDSIYEVLPDRSQSPRDFTVRCCVSDLEHRVAPTLEDAMQNLAPGTFLVGRLNPVAGTDLWTPSGDTALLPASARPEMAEAALQLAVEQPWKTYRNPERYRKALEHTEQLHQRFIDLHASDMVSTTGQELAELYAEASVIDGIADEDALAAARDMSRRTITESHLVDEPQVTLVSHPIAGFGFYVRLDDVNRALHDGNAATTSDLDILTEYLQDPDIPQWLLHRLIIENLPTSQEALQRVLGKPNFSWERDGESWLASCPGDPEPGCNHSIAPSIYVESIS</sequence>
<gene>
    <name evidence="1" type="ORF">A6F49_05655</name>
</gene>
<dbReference type="AlphaFoldDB" id="A0A1B7M257"/>
<comment type="caution">
    <text evidence="1">The sequence shown here is derived from an EMBL/GenBank/DDBJ whole genome shotgun (WGS) entry which is preliminary data.</text>
</comment>
<dbReference type="EMBL" id="LXEY01000010">
    <property type="protein sequence ID" value="OAV62645.1"/>
    <property type="molecule type" value="Genomic_DNA"/>
</dbReference>
<accession>A0A1B7M257</accession>
<name>A0A1B7M257_9MICC</name>
<organism evidence="1 2">
    <name type="scientific">Enteractinococcus helveticum</name>
    <dbReference type="NCBI Taxonomy" id="1837282"/>
    <lineage>
        <taxon>Bacteria</taxon>
        <taxon>Bacillati</taxon>
        <taxon>Actinomycetota</taxon>
        <taxon>Actinomycetes</taxon>
        <taxon>Micrococcales</taxon>
        <taxon>Micrococcaceae</taxon>
    </lineage>
</organism>
<keyword evidence="2" id="KW-1185">Reference proteome</keyword>
<dbReference type="Proteomes" id="UP000078292">
    <property type="component" value="Unassembled WGS sequence"/>
</dbReference>
<protein>
    <submittedName>
        <fullName evidence="1">Uncharacterized protein</fullName>
    </submittedName>
</protein>
<dbReference type="RefSeq" id="WP_043056878.1">
    <property type="nucleotide sequence ID" value="NZ_LXEY01000010.1"/>
</dbReference>
<evidence type="ECO:0000313" key="1">
    <source>
        <dbReference type="EMBL" id="OAV62645.1"/>
    </source>
</evidence>
<dbReference type="OrthoDB" id="3507935at2"/>
<reference evidence="1 2" key="1">
    <citation type="submission" date="2016-04" db="EMBL/GenBank/DDBJ databases">
        <title>First whole genome shotgun sequence of the bacterium Enteractinococcus sp. strain UASWS1574.</title>
        <authorList>
            <person name="Crovadore J."/>
            <person name="Chablais R."/>
            <person name="Lefort F."/>
        </authorList>
    </citation>
    <scope>NUCLEOTIDE SEQUENCE [LARGE SCALE GENOMIC DNA]</scope>
    <source>
        <strain evidence="1 2">UASWS1574</strain>
    </source>
</reference>